<feature type="domain" description="DUF5060" evidence="2">
    <location>
        <begin position="34"/>
        <end position="100"/>
    </location>
</feature>
<dbReference type="InterPro" id="IPR013783">
    <property type="entry name" value="Ig-like_fold"/>
</dbReference>
<dbReference type="SUPFAM" id="SSF51445">
    <property type="entry name" value="(Trans)glycosidases"/>
    <property type="match status" value="1"/>
</dbReference>
<dbReference type="Proteomes" id="UP000199595">
    <property type="component" value="Unassembled WGS sequence"/>
</dbReference>
<protein>
    <recommendedName>
        <fullName evidence="5">Collagen-binding domain of a collagenase</fullName>
    </recommendedName>
</protein>
<feature type="domain" description="Apiosidase-like catalytic" evidence="1">
    <location>
        <begin position="131"/>
        <end position="410"/>
    </location>
</feature>
<dbReference type="InterPro" id="IPR032260">
    <property type="entry name" value="DUF5060"/>
</dbReference>
<dbReference type="Pfam" id="PF13204">
    <property type="entry name" value="Apiosidase"/>
    <property type="match status" value="1"/>
</dbReference>
<dbReference type="Gene3D" id="2.60.40.10">
    <property type="entry name" value="Immunoglobulins"/>
    <property type="match status" value="1"/>
</dbReference>
<name>A0A1H2SSP5_9FLAO</name>
<evidence type="ECO:0008006" key="5">
    <source>
        <dbReference type="Google" id="ProtNLM"/>
    </source>
</evidence>
<evidence type="ECO:0000259" key="2">
    <source>
        <dbReference type="Pfam" id="PF16586"/>
    </source>
</evidence>
<reference evidence="3 4" key="1">
    <citation type="submission" date="2016-10" db="EMBL/GenBank/DDBJ databases">
        <authorList>
            <person name="de Groot N.N."/>
        </authorList>
    </citation>
    <scope>NUCLEOTIDE SEQUENCE [LARGE SCALE GENOMIC DNA]</scope>
    <source>
        <strain evidence="3 4">DSM 24956</strain>
    </source>
</reference>
<dbReference type="PANTHER" id="PTHR37836:SF2">
    <property type="entry name" value="DUF4038 DOMAIN-CONTAINING PROTEIN"/>
    <property type="match status" value="1"/>
</dbReference>
<evidence type="ECO:0000313" key="3">
    <source>
        <dbReference type="EMBL" id="SDW34054.1"/>
    </source>
</evidence>
<sequence>MQLRIVLLVTFLLISINSIGQKKEVIYNRKSVQLKKYQVVDVSFFAKKIVKQPFEVNFGAIFTKPNGEKLKVLGFYNDAKEWLLRFSANEIGEWTYITFSSLKELDNKKGKFNISTSEVIKHGAIVIDKNNPKKFAYEDGAPYFLQAFEIDWLFALDYDNDKAIPKTEHLLSLIKENGFNQVVTTLYSYDVRWEKDEKLKLHPEHEFGSREDIFPFLGSNSKPDHSSLNIAFFKKFDRVISSMHNKDIVANLMIYVWNKKVKWPKAGSLEDDRFFDYVLKRYQAFPNVVWNISKEAFRQSIPYMSERIERAKKLDAYNRLVTIHDFRKAEEAPIDFISYQGGWSTLYTKMIAEYEKHKKPVVNIENAGYSEASYMVFPCDFIISEECLKRNYQCYFAGVYTNYYWQALAWNVMVYNPYEQDENFIKPDFEYYKYLENFFTTYNYQDFYPVWNERKIGHCLKSDKGVYLYYMEKENYQLSIYSNKGVGLPQGTYRWFNTFTGEFSEEVQYQGKHIVNPFHRVADAILIRDINK</sequence>
<dbReference type="AlphaFoldDB" id="A0A1H2SSP5"/>
<keyword evidence="4" id="KW-1185">Reference proteome</keyword>
<evidence type="ECO:0000259" key="1">
    <source>
        <dbReference type="Pfam" id="PF13204"/>
    </source>
</evidence>
<dbReference type="InterPro" id="IPR025277">
    <property type="entry name" value="Apiosidase-like_cat_dom"/>
</dbReference>
<evidence type="ECO:0000313" key="4">
    <source>
        <dbReference type="Proteomes" id="UP000199595"/>
    </source>
</evidence>
<organism evidence="3 4">
    <name type="scientific">Lutibacter oricola</name>
    <dbReference type="NCBI Taxonomy" id="762486"/>
    <lineage>
        <taxon>Bacteria</taxon>
        <taxon>Pseudomonadati</taxon>
        <taxon>Bacteroidota</taxon>
        <taxon>Flavobacteriia</taxon>
        <taxon>Flavobacteriales</taxon>
        <taxon>Flavobacteriaceae</taxon>
        <taxon>Lutibacter</taxon>
    </lineage>
</organism>
<accession>A0A1H2SSP5</accession>
<dbReference type="STRING" id="762486.SAMN05444411_101514"/>
<dbReference type="InterPro" id="IPR017853">
    <property type="entry name" value="GH"/>
</dbReference>
<dbReference type="Pfam" id="PF16586">
    <property type="entry name" value="DUF5060"/>
    <property type="match status" value="1"/>
</dbReference>
<proteinExistence type="predicted"/>
<gene>
    <name evidence="3" type="ORF">SAMN05444411_101514</name>
</gene>
<dbReference type="PANTHER" id="PTHR37836">
    <property type="entry name" value="LMO1036 PROTEIN"/>
    <property type="match status" value="1"/>
</dbReference>
<dbReference type="RefSeq" id="WP_090119385.1">
    <property type="nucleotide sequence ID" value="NZ_FNNJ01000001.1"/>
</dbReference>
<dbReference type="Gene3D" id="3.20.20.80">
    <property type="entry name" value="Glycosidases"/>
    <property type="match status" value="1"/>
</dbReference>
<dbReference type="EMBL" id="FNNJ01000001">
    <property type="protein sequence ID" value="SDW34054.1"/>
    <property type="molecule type" value="Genomic_DNA"/>
</dbReference>
<dbReference type="OrthoDB" id="59486at2"/>